<organism evidence="1">
    <name type="scientific">Sesamum radiatum</name>
    <name type="common">Black benniseed</name>
    <dbReference type="NCBI Taxonomy" id="300843"/>
    <lineage>
        <taxon>Eukaryota</taxon>
        <taxon>Viridiplantae</taxon>
        <taxon>Streptophyta</taxon>
        <taxon>Embryophyta</taxon>
        <taxon>Tracheophyta</taxon>
        <taxon>Spermatophyta</taxon>
        <taxon>Magnoliopsida</taxon>
        <taxon>eudicotyledons</taxon>
        <taxon>Gunneridae</taxon>
        <taxon>Pentapetalae</taxon>
        <taxon>asterids</taxon>
        <taxon>lamiids</taxon>
        <taxon>Lamiales</taxon>
        <taxon>Pedaliaceae</taxon>
        <taxon>Sesamum</taxon>
    </lineage>
</organism>
<sequence>MLYWKYDINMEYCKFCGDPRYKPTKDRNSRRKKSSYAVLRYLSLTPRLQRLYASPATAEHMTWHACHITEEDSMCHSSDAEVWRHFDRTHPDFTLEPHHIRLGLCIDGFSPHGQYRRTYLCWSVIITPYNLPPGMCMKSEYMFLTMVIPGPSNPKRLIVVYLEPLIDELLQLWHVGVRMHNHVTKPGLHNACGFDVDRE</sequence>
<dbReference type="EMBL" id="JACGWJ010000018">
    <property type="protein sequence ID" value="KAL0349617.1"/>
    <property type="molecule type" value="Genomic_DNA"/>
</dbReference>
<gene>
    <name evidence="1" type="ORF">Sradi_4110900</name>
</gene>
<protein>
    <submittedName>
        <fullName evidence="1">Uncharacterized protein</fullName>
    </submittedName>
</protein>
<dbReference type="Pfam" id="PF02992">
    <property type="entry name" value="Transposase_21"/>
    <property type="match status" value="1"/>
</dbReference>
<reference evidence="1" key="2">
    <citation type="journal article" date="2024" name="Plant">
        <title>Genomic evolution and insights into agronomic trait innovations of Sesamum species.</title>
        <authorList>
            <person name="Miao H."/>
            <person name="Wang L."/>
            <person name="Qu L."/>
            <person name="Liu H."/>
            <person name="Sun Y."/>
            <person name="Le M."/>
            <person name="Wang Q."/>
            <person name="Wei S."/>
            <person name="Zheng Y."/>
            <person name="Lin W."/>
            <person name="Duan Y."/>
            <person name="Cao H."/>
            <person name="Xiong S."/>
            <person name="Wang X."/>
            <person name="Wei L."/>
            <person name="Li C."/>
            <person name="Ma Q."/>
            <person name="Ju M."/>
            <person name="Zhao R."/>
            <person name="Li G."/>
            <person name="Mu C."/>
            <person name="Tian Q."/>
            <person name="Mei H."/>
            <person name="Zhang T."/>
            <person name="Gao T."/>
            <person name="Zhang H."/>
        </authorList>
    </citation>
    <scope>NUCLEOTIDE SEQUENCE</scope>
    <source>
        <strain evidence="1">G02</strain>
    </source>
</reference>
<evidence type="ECO:0000313" key="1">
    <source>
        <dbReference type="EMBL" id="KAL0349617.1"/>
    </source>
</evidence>
<proteinExistence type="predicted"/>
<reference evidence="1" key="1">
    <citation type="submission" date="2020-06" db="EMBL/GenBank/DDBJ databases">
        <authorList>
            <person name="Li T."/>
            <person name="Hu X."/>
            <person name="Zhang T."/>
            <person name="Song X."/>
            <person name="Zhang H."/>
            <person name="Dai N."/>
            <person name="Sheng W."/>
            <person name="Hou X."/>
            <person name="Wei L."/>
        </authorList>
    </citation>
    <scope>NUCLEOTIDE SEQUENCE</scope>
    <source>
        <strain evidence="1">G02</strain>
        <tissue evidence="1">Leaf</tissue>
    </source>
</reference>
<dbReference type="AlphaFoldDB" id="A0AAW2P388"/>
<dbReference type="PANTHER" id="PTHR10775:SF185">
    <property type="entry name" value="OS08G0208400 PROTEIN"/>
    <property type="match status" value="1"/>
</dbReference>
<accession>A0AAW2P388</accession>
<dbReference type="InterPro" id="IPR004242">
    <property type="entry name" value="Transposase_21"/>
</dbReference>
<name>A0AAW2P388_SESRA</name>
<comment type="caution">
    <text evidence="1">The sequence shown here is derived from an EMBL/GenBank/DDBJ whole genome shotgun (WGS) entry which is preliminary data.</text>
</comment>
<dbReference type="PANTHER" id="PTHR10775">
    <property type="entry name" value="OS08G0208400 PROTEIN"/>
    <property type="match status" value="1"/>
</dbReference>